<evidence type="ECO:0000313" key="1">
    <source>
        <dbReference type="EMBL" id="EXB03680.1"/>
    </source>
</evidence>
<evidence type="ECO:0000313" key="2">
    <source>
        <dbReference type="Proteomes" id="UP000020595"/>
    </source>
</evidence>
<reference evidence="1 2" key="1">
    <citation type="submission" date="2014-02" db="EMBL/GenBank/DDBJ databases">
        <title>Comparative genomics and transcriptomics to identify genetic mechanisms underlying the emergence of carbapenem resistant Acinetobacter baumannii (CRAb).</title>
        <authorList>
            <person name="Harris A.D."/>
            <person name="Johnson K.J."/>
            <person name="George J."/>
            <person name="Shefchek K."/>
            <person name="Daugherty S.C."/>
            <person name="Parankush S."/>
            <person name="Sadzewicz L."/>
            <person name="Tallon L."/>
            <person name="Sengamalay N."/>
            <person name="Hazen T.H."/>
            <person name="Rasko D.A."/>
        </authorList>
    </citation>
    <scope>NUCLEOTIDE SEQUENCE [LARGE SCALE GENOMIC DNA]</scope>
    <source>
        <strain evidence="1 2">1295743</strain>
    </source>
</reference>
<sequence length="221" mass="25793">MVRNQDQLFRDHDKLLRHLAHRNISRLTSVGYCIDVEELYAIFCEVFVVSIQTWDEGKGKLTTYLTTACLNMVSRLLKKYHLGDNRTEYESDILHRMGDGEDDCDYDVFVDHQSQNILGPYELMQTLKEEMQQLSPFAKILLKFTLNPPDFIERELLAQEAKYQLSLNTPEKNESRGPRRRKLNLSFVANCIMKTAETNKEKRFIRDAVKEVEEAVTRVAV</sequence>
<organism evidence="1 2">
    <name type="scientific">Acinetobacter baumannii (strain 1295743)</name>
    <dbReference type="NCBI Taxonomy" id="1310613"/>
    <lineage>
        <taxon>Bacteria</taxon>
        <taxon>Pseudomonadati</taxon>
        <taxon>Pseudomonadota</taxon>
        <taxon>Gammaproteobacteria</taxon>
        <taxon>Moraxellales</taxon>
        <taxon>Moraxellaceae</taxon>
        <taxon>Acinetobacter</taxon>
        <taxon>Acinetobacter calcoaceticus/baumannii complex</taxon>
    </lineage>
</organism>
<dbReference type="RefSeq" id="WP_000252083.1">
    <property type="nucleotide sequence ID" value="NZ_JEWH01000078.1"/>
</dbReference>
<name>A0A009HKW6_ACIB9</name>
<protein>
    <submittedName>
        <fullName evidence="1">Uncharacterized protein</fullName>
    </submittedName>
</protein>
<dbReference type="Proteomes" id="UP000020595">
    <property type="component" value="Unassembled WGS sequence"/>
</dbReference>
<accession>A0A009HKW6</accession>
<dbReference type="AlphaFoldDB" id="A0A009HKW6"/>
<gene>
    <name evidence="1" type="ORF">J512_3849</name>
</gene>
<dbReference type="PATRIC" id="fig|1310613.3.peg.3680"/>
<proteinExistence type="predicted"/>
<comment type="caution">
    <text evidence="1">The sequence shown here is derived from an EMBL/GenBank/DDBJ whole genome shotgun (WGS) entry which is preliminary data.</text>
</comment>
<dbReference type="EMBL" id="JEWH01000078">
    <property type="protein sequence ID" value="EXB03680.1"/>
    <property type="molecule type" value="Genomic_DNA"/>
</dbReference>